<feature type="binding site" evidence="11">
    <location>
        <position position="161"/>
    </location>
    <ligand>
        <name>Zn(2+)</name>
        <dbReference type="ChEBI" id="CHEBI:29105"/>
    </ligand>
</feature>
<keyword evidence="5 11" id="KW-0479">Metal-binding</keyword>
<dbReference type="GO" id="GO:0045892">
    <property type="term" value="P:negative regulation of DNA-templated transcription"/>
    <property type="evidence" value="ECO:0007669"/>
    <property type="project" value="TreeGrafter"/>
</dbReference>
<evidence type="ECO:0000256" key="1">
    <source>
        <dbReference type="ARBA" id="ARBA00004496"/>
    </source>
</evidence>
<name>A0A4Y9F3P7_9MICC</name>
<dbReference type="GO" id="GO:0003700">
    <property type="term" value="F:DNA-binding transcription factor activity"/>
    <property type="evidence" value="ECO:0007669"/>
    <property type="project" value="InterPro"/>
</dbReference>
<dbReference type="PANTHER" id="PTHR33202">
    <property type="entry name" value="ZINC UPTAKE REGULATION PROTEIN"/>
    <property type="match status" value="1"/>
</dbReference>
<dbReference type="EMBL" id="SPQC01000017">
    <property type="protein sequence ID" value="TFU22455.1"/>
    <property type="molecule type" value="Genomic_DNA"/>
</dbReference>
<feature type="region of interest" description="Disordered" evidence="12">
    <location>
        <begin position="11"/>
        <end position="32"/>
    </location>
</feature>
<dbReference type="GO" id="GO:1900376">
    <property type="term" value="P:regulation of secondary metabolite biosynthetic process"/>
    <property type="evidence" value="ECO:0007669"/>
    <property type="project" value="TreeGrafter"/>
</dbReference>
<keyword evidence="7" id="KW-0408">Iron</keyword>
<comment type="cofactor">
    <cofactor evidence="11">
        <name>Zn(2+)</name>
        <dbReference type="ChEBI" id="CHEBI:29105"/>
    </cofactor>
    <text evidence="11">Binds 1 zinc ion per subunit.</text>
</comment>
<dbReference type="Pfam" id="PF01475">
    <property type="entry name" value="FUR"/>
    <property type="match status" value="1"/>
</dbReference>
<evidence type="ECO:0000256" key="6">
    <source>
        <dbReference type="ARBA" id="ARBA00022833"/>
    </source>
</evidence>
<keyword evidence="8" id="KW-0805">Transcription regulation</keyword>
<dbReference type="Gene3D" id="1.10.10.10">
    <property type="entry name" value="Winged helix-like DNA-binding domain superfamily/Winged helix DNA-binding domain"/>
    <property type="match status" value="1"/>
</dbReference>
<evidence type="ECO:0000256" key="3">
    <source>
        <dbReference type="ARBA" id="ARBA00022490"/>
    </source>
</evidence>
<sequence>MMSTTSILGANGCSHIPGSTETPASAHQEAWSAQLRAKGRRVTKQRLAVLAAVHDNPHSTADAVITAVRRELPGITVQSVYVVLADLTDINMLRKFEPPGSAGLYETRTGDNHHHAYCIRCGKVEDVDCAIGAAPCLTPSDFHGMALLSADVLYRGICADCQNADEKELALAQQAAANQALAS</sequence>
<evidence type="ECO:0000256" key="9">
    <source>
        <dbReference type="ARBA" id="ARBA00023125"/>
    </source>
</evidence>
<dbReference type="SUPFAM" id="SSF46785">
    <property type="entry name" value="Winged helix' DNA-binding domain"/>
    <property type="match status" value="1"/>
</dbReference>
<evidence type="ECO:0000256" key="7">
    <source>
        <dbReference type="ARBA" id="ARBA00023004"/>
    </source>
</evidence>
<gene>
    <name evidence="13" type="ORF">E4U03_06140</name>
</gene>
<dbReference type="GO" id="GO:0008270">
    <property type="term" value="F:zinc ion binding"/>
    <property type="evidence" value="ECO:0007669"/>
    <property type="project" value="TreeGrafter"/>
</dbReference>
<evidence type="ECO:0000256" key="10">
    <source>
        <dbReference type="ARBA" id="ARBA00023163"/>
    </source>
</evidence>
<keyword evidence="9" id="KW-0238">DNA-binding</keyword>
<comment type="caution">
    <text evidence="13">The sequence shown here is derived from an EMBL/GenBank/DDBJ whole genome shotgun (WGS) entry which is preliminary data.</text>
</comment>
<evidence type="ECO:0000256" key="12">
    <source>
        <dbReference type="SAM" id="MobiDB-lite"/>
    </source>
</evidence>
<evidence type="ECO:0000313" key="14">
    <source>
        <dbReference type="Proteomes" id="UP000297951"/>
    </source>
</evidence>
<dbReference type="PANTHER" id="PTHR33202:SF18">
    <property type="entry name" value="TRANSCRIPTIONAL REGULATOR FURA"/>
    <property type="match status" value="1"/>
</dbReference>
<dbReference type="Gene3D" id="3.30.1490.190">
    <property type="match status" value="1"/>
</dbReference>
<feature type="binding site" evidence="11">
    <location>
        <position position="158"/>
    </location>
    <ligand>
        <name>Zn(2+)</name>
        <dbReference type="ChEBI" id="CHEBI:29105"/>
    </ligand>
</feature>
<evidence type="ECO:0000256" key="4">
    <source>
        <dbReference type="ARBA" id="ARBA00022491"/>
    </source>
</evidence>
<feature type="binding site" evidence="11">
    <location>
        <position position="118"/>
    </location>
    <ligand>
        <name>Zn(2+)</name>
        <dbReference type="ChEBI" id="CHEBI:29105"/>
    </ligand>
</feature>
<evidence type="ECO:0000256" key="2">
    <source>
        <dbReference type="ARBA" id="ARBA00007957"/>
    </source>
</evidence>
<evidence type="ECO:0000256" key="11">
    <source>
        <dbReference type="PIRSR" id="PIRSR602481-1"/>
    </source>
</evidence>
<evidence type="ECO:0000256" key="5">
    <source>
        <dbReference type="ARBA" id="ARBA00022723"/>
    </source>
</evidence>
<dbReference type="GO" id="GO:0000976">
    <property type="term" value="F:transcription cis-regulatory region binding"/>
    <property type="evidence" value="ECO:0007669"/>
    <property type="project" value="TreeGrafter"/>
</dbReference>
<organism evidence="13 14">
    <name type="scientific">Rothia nasimurium</name>
    <dbReference type="NCBI Taxonomy" id="85336"/>
    <lineage>
        <taxon>Bacteria</taxon>
        <taxon>Bacillati</taxon>
        <taxon>Actinomycetota</taxon>
        <taxon>Actinomycetes</taxon>
        <taxon>Micrococcales</taxon>
        <taxon>Micrococcaceae</taxon>
        <taxon>Rothia</taxon>
    </lineage>
</organism>
<reference evidence="13 14" key="1">
    <citation type="submission" date="2019-03" db="EMBL/GenBank/DDBJ databases">
        <title>Diversity of the mouse oral microbiome.</title>
        <authorList>
            <person name="Joseph S."/>
            <person name="Aduse-Opoku J."/>
            <person name="Curtis M."/>
            <person name="Wade W."/>
            <person name="Hashim A."/>
        </authorList>
    </citation>
    <scope>NUCLEOTIDE SEQUENCE [LARGE SCALE GENOMIC DNA]</scope>
    <source>
        <strain evidence="14">irhom_31</strain>
    </source>
</reference>
<dbReference type="GO" id="GO:0005737">
    <property type="term" value="C:cytoplasm"/>
    <property type="evidence" value="ECO:0007669"/>
    <property type="project" value="UniProtKB-SubCell"/>
</dbReference>
<dbReference type="AlphaFoldDB" id="A0A4Y9F3P7"/>
<dbReference type="CDD" id="cd07153">
    <property type="entry name" value="Fur_like"/>
    <property type="match status" value="1"/>
</dbReference>
<comment type="subcellular location">
    <subcellularLocation>
        <location evidence="1">Cytoplasm</location>
    </subcellularLocation>
</comment>
<feature type="binding site" evidence="11">
    <location>
        <position position="121"/>
    </location>
    <ligand>
        <name>Zn(2+)</name>
        <dbReference type="ChEBI" id="CHEBI:29105"/>
    </ligand>
</feature>
<dbReference type="InterPro" id="IPR036390">
    <property type="entry name" value="WH_DNA-bd_sf"/>
</dbReference>
<evidence type="ECO:0000313" key="13">
    <source>
        <dbReference type="EMBL" id="TFU22455.1"/>
    </source>
</evidence>
<dbReference type="InterPro" id="IPR002481">
    <property type="entry name" value="FUR"/>
</dbReference>
<dbReference type="Proteomes" id="UP000297951">
    <property type="component" value="Unassembled WGS sequence"/>
</dbReference>
<comment type="similarity">
    <text evidence="2">Belongs to the Fur family.</text>
</comment>
<protein>
    <submittedName>
        <fullName evidence="13">Transcriptional repressor</fullName>
    </submittedName>
</protein>
<keyword evidence="3" id="KW-0963">Cytoplasm</keyword>
<dbReference type="InterPro" id="IPR036388">
    <property type="entry name" value="WH-like_DNA-bd_sf"/>
</dbReference>
<dbReference type="STRING" id="85336.A7979_10040"/>
<keyword evidence="4" id="KW-0678">Repressor</keyword>
<dbReference type="InterPro" id="IPR043135">
    <property type="entry name" value="Fur_C"/>
</dbReference>
<accession>A0A4Y9F3P7</accession>
<proteinExistence type="inferred from homology"/>
<evidence type="ECO:0000256" key="8">
    <source>
        <dbReference type="ARBA" id="ARBA00023015"/>
    </source>
</evidence>
<dbReference type="OrthoDB" id="5242893at2"/>
<keyword evidence="6 11" id="KW-0862">Zinc</keyword>
<keyword evidence="10" id="KW-0804">Transcription</keyword>